<evidence type="ECO:0000259" key="10">
    <source>
        <dbReference type="Pfam" id="PF00999"/>
    </source>
</evidence>
<dbReference type="RefSeq" id="WP_317832037.1">
    <property type="nucleotide sequence ID" value="NZ_CP136920.1"/>
</dbReference>
<evidence type="ECO:0000256" key="4">
    <source>
        <dbReference type="ARBA" id="ARBA00022475"/>
    </source>
</evidence>
<evidence type="ECO:0000256" key="9">
    <source>
        <dbReference type="SAM" id="Phobius"/>
    </source>
</evidence>
<feature type="transmembrane region" description="Helical" evidence="9">
    <location>
        <begin position="6"/>
        <end position="29"/>
    </location>
</feature>
<feature type="transmembrane region" description="Helical" evidence="9">
    <location>
        <begin position="36"/>
        <end position="55"/>
    </location>
</feature>
<dbReference type="GO" id="GO:0005886">
    <property type="term" value="C:plasma membrane"/>
    <property type="evidence" value="ECO:0007669"/>
    <property type="project" value="UniProtKB-SubCell"/>
</dbReference>
<dbReference type="GO" id="GO:0015297">
    <property type="term" value="F:antiporter activity"/>
    <property type="evidence" value="ECO:0007669"/>
    <property type="project" value="UniProtKB-KW"/>
</dbReference>
<evidence type="ECO:0000256" key="1">
    <source>
        <dbReference type="ARBA" id="ARBA00004651"/>
    </source>
</evidence>
<keyword evidence="7" id="KW-0406">Ion transport</keyword>
<feature type="transmembrane region" description="Helical" evidence="9">
    <location>
        <begin position="345"/>
        <end position="366"/>
    </location>
</feature>
<dbReference type="GO" id="GO:1902600">
    <property type="term" value="P:proton transmembrane transport"/>
    <property type="evidence" value="ECO:0007669"/>
    <property type="project" value="InterPro"/>
</dbReference>
<evidence type="ECO:0000313" key="13">
    <source>
        <dbReference type="Proteomes" id="UP001304300"/>
    </source>
</evidence>
<name>A0AAQ3QQ83_9BACT</name>
<dbReference type="InterPro" id="IPR003148">
    <property type="entry name" value="RCK_N"/>
</dbReference>
<dbReference type="Proteomes" id="UP001304300">
    <property type="component" value="Chromosome"/>
</dbReference>
<dbReference type="PANTHER" id="PTHR32507">
    <property type="entry name" value="NA(+)/H(+) ANTIPORTER 1"/>
    <property type="match status" value="1"/>
</dbReference>
<feature type="transmembrane region" description="Helical" evidence="9">
    <location>
        <begin position="67"/>
        <end position="87"/>
    </location>
</feature>
<feature type="transmembrane region" description="Helical" evidence="9">
    <location>
        <begin position="167"/>
        <end position="186"/>
    </location>
</feature>
<gene>
    <name evidence="12" type="ORF">RZN69_15190</name>
</gene>
<protein>
    <submittedName>
        <fullName evidence="12">Cation:proton antiporter</fullName>
    </submittedName>
</protein>
<evidence type="ECO:0000256" key="2">
    <source>
        <dbReference type="ARBA" id="ARBA00022448"/>
    </source>
</evidence>
<dbReference type="EMBL" id="CP136920">
    <property type="protein sequence ID" value="WOO39968.1"/>
    <property type="molecule type" value="Genomic_DNA"/>
</dbReference>
<evidence type="ECO:0000256" key="5">
    <source>
        <dbReference type="ARBA" id="ARBA00022692"/>
    </source>
</evidence>
<feature type="transmembrane region" description="Helical" evidence="9">
    <location>
        <begin position="285"/>
        <end position="301"/>
    </location>
</feature>
<dbReference type="KEGG" id="puo:RZN69_15190"/>
<evidence type="ECO:0000259" key="11">
    <source>
        <dbReference type="Pfam" id="PF02254"/>
    </source>
</evidence>
<keyword evidence="8 9" id="KW-0472">Membrane</keyword>
<keyword evidence="4" id="KW-1003">Cell membrane</keyword>
<feature type="transmembrane region" description="Helical" evidence="9">
    <location>
        <begin position="235"/>
        <end position="251"/>
    </location>
</feature>
<evidence type="ECO:0000256" key="6">
    <source>
        <dbReference type="ARBA" id="ARBA00022989"/>
    </source>
</evidence>
<keyword evidence="13" id="KW-1185">Reference proteome</keyword>
<keyword evidence="5 9" id="KW-0812">Transmembrane</keyword>
<feature type="transmembrane region" description="Helical" evidence="9">
    <location>
        <begin position="99"/>
        <end position="119"/>
    </location>
</feature>
<dbReference type="InterPro" id="IPR038770">
    <property type="entry name" value="Na+/solute_symporter_sf"/>
</dbReference>
<dbReference type="Pfam" id="PF02254">
    <property type="entry name" value="TrkA_N"/>
    <property type="match status" value="1"/>
</dbReference>
<comment type="subcellular location">
    <subcellularLocation>
        <location evidence="1">Cell membrane</location>
        <topology evidence="1">Multi-pass membrane protein</topology>
    </subcellularLocation>
</comment>
<reference evidence="12 13" key="1">
    <citation type="submission" date="2023-10" db="EMBL/GenBank/DDBJ databases">
        <title>Rubellicoccus peritrichatus gen. nov., sp. nov., isolated from an algae of coral reef tank.</title>
        <authorList>
            <person name="Luo J."/>
        </authorList>
    </citation>
    <scope>NUCLEOTIDE SEQUENCE [LARGE SCALE GENOMIC DNA]</scope>
    <source>
        <strain evidence="12 13">CR14</strain>
    </source>
</reference>
<keyword evidence="2" id="KW-0813">Transport</keyword>
<evidence type="ECO:0000256" key="8">
    <source>
        <dbReference type="ARBA" id="ARBA00023136"/>
    </source>
</evidence>
<keyword evidence="6 9" id="KW-1133">Transmembrane helix</keyword>
<feature type="domain" description="Cation/H+ exchanger transmembrane" evidence="10">
    <location>
        <begin position="28"/>
        <end position="401"/>
    </location>
</feature>
<sequence length="621" mass="66721">MIFENISIASGNGAVASSLLLIFAIGAAAQWLGWRLKVPAILLLLAGGFLAGPVFQVLHIDEVFGELLFPIVSGAVAIILFEGGLTLRFHELKGKAGAVIFRLVSVGVLVSWLVIAWLAHMVLGFPLLLAALLGALLTVTGPTVIGPMLRTIRPKGKVRSIAKWEGILIDPVGVVLAVLIFEVFLAGQVAEAPMLHMLVGAVKTLVIGVVFTGIAGGLVLLLVKRRMLPDYLQNTVVLALLLLAFGASNYLQEESGLVTATLFGIFLANQSIFEVRHIVEFKENLQILLISFLFVVLAARVEPEAVSLLGWQSAVFLIGVIVLARPMAVMISTAFSNLKWSERSLLMMLAPRGIVAVALTSVFVLKLDQIGVPQAQEFLALTLLVVVGTVVFYGLLAAPVATRLGLSNLDPQGVIFVGAHDWSIKLASALHDANVPVLMLDSNRMNIDRARKAGLLGEVGNVFADEFIHELDFSNMGHALALTANDEVNAFARSALSHSLERADTYHLVATKQDNPQGGKRRRMNPLFAEGATFRYFQNAFINGAKVRMAVIDEGSGMDSIRPAKDAHPIPLFCIEPDGTVQIFSAKTEIKPKPGATIIYLETSALPPAPQKETNPPMKNA</sequence>
<dbReference type="PANTHER" id="PTHR32507:SF0">
    <property type="entry name" value="NA(+)_H(+) ANTIPORTER 2-RELATED"/>
    <property type="match status" value="1"/>
</dbReference>
<feature type="transmembrane region" description="Helical" evidence="9">
    <location>
        <begin position="198"/>
        <end position="223"/>
    </location>
</feature>
<feature type="transmembrane region" description="Helical" evidence="9">
    <location>
        <begin position="125"/>
        <end position="146"/>
    </location>
</feature>
<dbReference type="SUPFAM" id="SSF51735">
    <property type="entry name" value="NAD(P)-binding Rossmann-fold domains"/>
    <property type="match status" value="1"/>
</dbReference>
<dbReference type="AlphaFoldDB" id="A0AAQ3QQ83"/>
<dbReference type="InterPro" id="IPR036291">
    <property type="entry name" value="NAD(P)-bd_dom_sf"/>
</dbReference>
<keyword evidence="3" id="KW-0050">Antiport</keyword>
<dbReference type="Pfam" id="PF00999">
    <property type="entry name" value="Na_H_Exchanger"/>
    <property type="match status" value="1"/>
</dbReference>
<evidence type="ECO:0000313" key="12">
    <source>
        <dbReference type="EMBL" id="WOO39968.1"/>
    </source>
</evidence>
<proteinExistence type="predicted"/>
<accession>A0AAQ3QQ83</accession>
<dbReference type="GO" id="GO:0006813">
    <property type="term" value="P:potassium ion transport"/>
    <property type="evidence" value="ECO:0007669"/>
    <property type="project" value="InterPro"/>
</dbReference>
<feature type="domain" description="RCK N-terminal" evidence="11">
    <location>
        <begin position="414"/>
        <end position="498"/>
    </location>
</feature>
<dbReference type="Gene3D" id="1.20.1530.20">
    <property type="match status" value="1"/>
</dbReference>
<dbReference type="Gene3D" id="3.40.50.720">
    <property type="entry name" value="NAD(P)-binding Rossmann-like Domain"/>
    <property type="match status" value="1"/>
</dbReference>
<evidence type="ECO:0000256" key="3">
    <source>
        <dbReference type="ARBA" id="ARBA00022449"/>
    </source>
</evidence>
<organism evidence="12 13">
    <name type="scientific">Rubellicoccus peritrichatus</name>
    <dbReference type="NCBI Taxonomy" id="3080537"/>
    <lineage>
        <taxon>Bacteria</taxon>
        <taxon>Pseudomonadati</taxon>
        <taxon>Verrucomicrobiota</taxon>
        <taxon>Opitutia</taxon>
        <taxon>Puniceicoccales</taxon>
        <taxon>Cerasicoccaceae</taxon>
        <taxon>Rubellicoccus</taxon>
    </lineage>
</organism>
<feature type="transmembrane region" description="Helical" evidence="9">
    <location>
        <begin position="378"/>
        <end position="398"/>
    </location>
</feature>
<feature type="transmembrane region" description="Helical" evidence="9">
    <location>
        <begin position="313"/>
        <end position="333"/>
    </location>
</feature>
<evidence type="ECO:0000256" key="7">
    <source>
        <dbReference type="ARBA" id="ARBA00023065"/>
    </source>
</evidence>
<dbReference type="InterPro" id="IPR006153">
    <property type="entry name" value="Cation/H_exchanger_TM"/>
</dbReference>